<gene>
    <name evidence="2" type="ORF">LVJ83_02385</name>
</gene>
<evidence type="ECO:0000313" key="2">
    <source>
        <dbReference type="EMBL" id="UOO82343.1"/>
    </source>
</evidence>
<keyword evidence="3" id="KW-1185">Reference proteome</keyword>
<dbReference type="RefSeq" id="WP_244785954.1">
    <property type="nucleotide sequence ID" value="NZ_CP091508.1"/>
</dbReference>
<sequence length="189" mass="20776">MKHTVYLFAACLMLLASLPAAADTLKICFHYGCKAETAVNVSAVVKQQLAARFAGVADAAAEREAVRDAVQQLYLNAGRQSPIYQDKGGNFSDGTAEGRMDCVDHSSNSTTFLNYLAAQGWLKFHSVGKPVYRLPRIIDLHYAAQLIENENGGKWVVDSWFEDFGAAPAIVDWPAWKKGWRPSDAHAQK</sequence>
<keyword evidence="1" id="KW-0732">Signal</keyword>
<reference evidence="2 3" key="1">
    <citation type="journal article" date="2022" name="Res Sq">
        <title>Evolution of multicellular longitudinally dividing oral cavity symbionts (Neisseriaceae).</title>
        <authorList>
            <person name="Nyongesa S."/>
            <person name="Weber P."/>
            <person name="Bernet E."/>
            <person name="Pullido F."/>
            <person name="Nieckarz M."/>
            <person name="Delaby M."/>
            <person name="Nieves C."/>
            <person name="Viehboeck T."/>
            <person name="Krause N."/>
            <person name="Rivera-Millot A."/>
            <person name="Nakamura A."/>
            <person name="Vischer N."/>
            <person name="VanNieuwenhze M."/>
            <person name="Brun Y."/>
            <person name="Cava F."/>
            <person name="Bulgheresi S."/>
            <person name="Veyrier F."/>
        </authorList>
    </citation>
    <scope>NUCLEOTIDE SEQUENCE [LARGE SCALE GENOMIC DNA]</scope>
    <source>
        <strain evidence="2 3">CCUG 63373m</strain>
    </source>
</reference>
<organism evidence="2 3">
    <name type="scientific">Uruburuella testudinis</name>
    <dbReference type="NCBI Taxonomy" id="1282863"/>
    <lineage>
        <taxon>Bacteria</taxon>
        <taxon>Pseudomonadati</taxon>
        <taxon>Pseudomonadota</taxon>
        <taxon>Betaproteobacteria</taxon>
        <taxon>Neisseriales</taxon>
        <taxon>Neisseriaceae</taxon>
        <taxon>Uruburuella</taxon>
    </lineage>
</organism>
<dbReference type="EMBL" id="CP091508">
    <property type="protein sequence ID" value="UOO82343.1"/>
    <property type="molecule type" value="Genomic_DNA"/>
</dbReference>
<feature type="chain" id="PRO_5047193635" evidence="1">
    <location>
        <begin position="23"/>
        <end position="189"/>
    </location>
</feature>
<evidence type="ECO:0000256" key="1">
    <source>
        <dbReference type="SAM" id="SignalP"/>
    </source>
</evidence>
<evidence type="ECO:0000313" key="3">
    <source>
        <dbReference type="Proteomes" id="UP000829817"/>
    </source>
</evidence>
<protein>
    <submittedName>
        <fullName evidence="2">Uncharacterized protein</fullName>
    </submittedName>
</protein>
<proteinExistence type="predicted"/>
<dbReference type="Proteomes" id="UP000829817">
    <property type="component" value="Chromosome"/>
</dbReference>
<accession>A0ABY4DTZ3</accession>
<name>A0ABY4DTZ3_9NEIS</name>
<feature type="signal peptide" evidence="1">
    <location>
        <begin position="1"/>
        <end position="22"/>
    </location>
</feature>